<gene>
    <name evidence="1" type="ORF">BRADI_3g43303v3</name>
</gene>
<dbReference type="Proteomes" id="UP000008810">
    <property type="component" value="Chromosome 3"/>
</dbReference>
<dbReference type="Gene3D" id="3.60.10.10">
    <property type="entry name" value="Endonuclease/exonuclease/phosphatase"/>
    <property type="match status" value="1"/>
</dbReference>
<dbReference type="OrthoDB" id="686933at2759"/>
<dbReference type="PANTHER" id="PTHR33710">
    <property type="entry name" value="BNAC02G09200D PROTEIN"/>
    <property type="match status" value="1"/>
</dbReference>
<name>A0A0Q3FMJ7_BRADI</name>
<reference evidence="2" key="3">
    <citation type="submission" date="2018-08" db="UniProtKB">
        <authorList>
            <consortium name="EnsemblPlants"/>
        </authorList>
    </citation>
    <scope>IDENTIFICATION</scope>
    <source>
        <strain evidence="2">cv. Bd21</strain>
    </source>
</reference>
<protein>
    <recommendedName>
        <fullName evidence="4">Endonuclease/exonuclease/phosphatase domain-containing protein</fullName>
    </recommendedName>
</protein>
<proteinExistence type="predicted"/>
<evidence type="ECO:0000313" key="2">
    <source>
        <dbReference type="EnsemblPlants" id="KQJ99404"/>
    </source>
</evidence>
<accession>A0A0Q3FMJ7</accession>
<keyword evidence="3" id="KW-1185">Reference proteome</keyword>
<dbReference type="AlphaFoldDB" id="A0A0Q3FMJ7"/>
<dbReference type="InParanoid" id="A0A0Q3FMJ7"/>
<dbReference type="Gramene" id="KQJ99404">
    <property type="protein sequence ID" value="KQJ99404"/>
    <property type="gene ID" value="BRADI_3g43303v3"/>
</dbReference>
<evidence type="ECO:0008006" key="4">
    <source>
        <dbReference type="Google" id="ProtNLM"/>
    </source>
</evidence>
<dbReference type="PANTHER" id="PTHR33710:SF79">
    <property type="entry name" value="OS06G0205337 PROTEIN"/>
    <property type="match status" value="1"/>
</dbReference>
<dbReference type="EMBL" id="CM000882">
    <property type="protein sequence ID" value="KQJ99404.2"/>
    <property type="molecule type" value="Genomic_DNA"/>
</dbReference>
<dbReference type="SUPFAM" id="SSF56219">
    <property type="entry name" value="DNase I-like"/>
    <property type="match status" value="1"/>
</dbReference>
<sequence length="143" mass="16360">MGDLNNVMNPDEKSSSNINASRMQRFNHFVKRCGLVDLGFNGPAYTWCNKRFTSTPVYERLDRCLANADWCASFPNTDVYNLPIILSDHAPVLTITDSSFRRPHDFQSTARTQWVSSLNQSFPVRTTNLAGTLKKWCRKKKPL</sequence>
<evidence type="ECO:0000313" key="3">
    <source>
        <dbReference type="Proteomes" id="UP000008810"/>
    </source>
</evidence>
<reference evidence="1 2" key="1">
    <citation type="journal article" date="2010" name="Nature">
        <title>Genome sequencing and analysis of the model grass Brachypodium distachyon.</title>
        <authorList>
            <consortium name="International Brachypodium Initiative"/>
        </authorList>
    </citation>
    <scope>NUCLEOTIDE SEQUENCE [LARGE SCALE GENOMIC DNA]</scope>
    <source>
        <strain evidence="1 2">Bd21</strain>
    </source>
</reference>
<organism evidence="1">
    <name type="scientific">Brachypodium distachyon</name>
    <name type="common">Purple false brome</name>
    <name type="synonym">Trachynia distachya</name>
    <dbReference type="NCBI Taxonomy" id="15368"/>
    <lineage>
        <taxon>Eukaryota</taxon>
        <taxon>Viridiplantae</taxon>
        <taxon>Streptophyta</taxon>
        <taxon>Embryophyta</taxon>
        <taxon>Tracheophyta</taxon>
        <taxon>Spermatophyta</taxon>
        <taxon>Magnoliopsida</taxon>
        <taxon>Liliopsida</taxon>
        <taxon>Poales</taxon>
        <taxon>Poaceae</taxon>
        <taxon>BOP clade</taxon>
        <taxon>Pooideae</taxon>
        <taxon>Stipodae</taxon>
        <taxon>Brachypodieae</taxon>
        <taxon>Brachypodium</taxon>
    </lineage>
</organism>
<dbReference type="InterPro" id="IPR036691">
    <property type="entry name" value="Endo/exonu/phosph_ase_sf"/>
</dbReference>
<dbReference type="EnsemblPlants" id="KQJ99404">
    <property type="protein sequence ID" value="KQJ99404"/>
    <property type="gene ID" value="BRADI_3g43303v3"/>
</dbReference>
<evidence type="ECO:0000313" key="1">
    <source>
        <dbReference type="EMBL" id="KQJ99404.2"/>
    </source>
</evidence>
<dbReference type="ExpressionAtlas" id="A0A0Q3FMJ7">
    <property type="expression patterns" value="baseline"/>
</dbReference>
<reference evidence="1" key="2">
    <citation type="submission" date="2017-06" db="EMBL/GenBank/DDBJ databases">
        <title>WGS assembly of Brachypodium distachyon.</title>
        <authorList>
            <consortium name="The International Brachypodium Initiative"/>
            <person name="Lucas S."/>
            <person name="Harmon-Smith M."/>
            <person name="Lail K."/>
            <person name="Tice H."/>
            <person name="Grimwood J."/>
            <person name="Bruce D."/>
            <person name="Barry K."/>
            <person name="Shu S."/>
            <person name="Lindquist E."/>
            <person name="Wang M."/>
            <person name="Pitluck S."/>
            <person name="Vogel J.P."/>
            <person name="Garvin D.F."/>
            <person name="Mockler T.C."/>
            <person name="Schmutz J."/>
            <person name="Rokhsar D."/>
            <person name="Bevan M.W."/>
        </authorList>
    </citation>
    <scope>NUCLEOTIDE SEQUENCE</scope>
    <source>
        <strain evidence="1">Bd21</strain>
    </source>
</reference>